<organism evidence="2 3">
    <name type="scientific">Acer negundo</name>
    <name type="common">Box elder</name>
    <dbReference type="NCBI Taxonomy" id="4023"/>
    <lineage>
        <taxon>Eukaryota</taxon>
        <taxon>Viridiplantae</taxon>
        <taxon>Streptophyta</taxon>
        <taxon>Embryophyta</taxon>
        <taxon>Tracheophyta</taxon>
        <taxon>Spermatophyta</taxon>
        <taxon>Magnoliopsida</taxon>
        <taxon>eudicotyledons</taxon>
        <taxon>Gunneridae</taxon>
        <taxon>Pentapetalae</taxon>
        <taxon>rosids</taxon>
        <taxon>malvids</taxon>
        <taxon>Sapindales</taxon>
        <taxon>Sapindaceae</taxon>
        <taxon>Hippocastanoideae</taxon>
        <taxon>Acereae</taxon>
        <taxon>Acer</taxon>
    </lineage>
</organism>
<accession>A0AAD5I6N5</accession>
<dbReference type="EMBL" id="JAJSOW010000108">
    <property type="protein sequence ID" value="KAI9153922.1"/>
    <property type="molecule type" value="Genomic_DNA"/>
</dbReference>
<evidence type="ECO:0000313" key="3">
    <source>
        <dbReference type="Proteomes" id="UP001064489"/>
    </source>
</evidence>
<gene>
    <name evidence="2" type="ORF">LWI28_018477</name>
</gene>
<feature type="region of interest" description="Disordered" evidence="1">
    <location>
        <begin position="127"/>
        <end position="168"/>
    </location>
</feature>
<feature type="compositionally biased region" description="Polar residues" evidence="1">
    <location>
        <begin position="127"/>
        <end position="139"/>
    </location>
</feature>
<proteinExistence type="predicted"/>
<sequence>MRRPALSLSDSSQGIGLPIIGISLDLTGFLEASNGLLRALEGAVCERQHRHGVRLGRVTLFILDSEPSTTGDKWVKGVFSPESQDIMGKILKRGYVNVPYSTLDPFEGARLEKSLRISYSLPISATSLVTGSPTSSRTWTGGVDLPPSTSPVPSHPSSPSNTAQAITT</sequence>
<evidence type="ECO:0000313" key="2">
    <source>
        <dbReference type="EMBL" id="KAI9153922.1"/>
    </source>
</evidence>
<dbReference type="Proteomes" id="UP001064489">
    <property type="component" value="Chromosome 11"/>
</dbReference>
<reference evidence="2" key="2">
    <citation type="submission" date="2023-02" db="EMBL/GenBank/DDBJ databases">
        <authorList>
            <person name="Swenson N.G."/>
            <person name="Wegrzyn J.L."/>
            <person name="Mcevoy S.L."/>
        </authorList>
    </citation>
    <scope>NUCLEOTIDE SEQUENCE</scope>
    <source>
        <strain evidence="2">91603</strain>
        <tissue evidence="2">Leaf</tissue>
    </source>
</reference>
<keyword evidence="3" id="KW-1185">Reference proteome</keyword>
<evidence type="ECO:0000256" key="1">
    <source>
        <dbReference type="SAM" id="MobiDB-lite"/>
    </source>
</evidence>
<reference evidence="2" key="1">
    <citation type="journal article" date="2022" name="Plant J.">
        <title>Strategies of tolerance reflected in two North American maple genomes.</title>
        <authorList>
            <person name="McEvoy S.L."/>
            <person name="Sezen U.U."/>
            <person name="Trouern-Trend A."/>
            <person name="McMahon S.M."/>
            <person name="Schaberg P.G."/>
            <person name="Yang J."/>
            <person name="Wegrzyn J.L."/>
            <person name="Swenson N.G."/>
        </authorList>
    </citation>
    <scope>NUCLEOTIDE SEQUENCE</scope>
    <source>
        <strain evidence="2">91603</strain>
    </source>
</reference>
<dbReference type="AlphaFoldDB" id="A0AAD5I6N5"/>
<comment type="caution">
    <text evidence="2">The sequence shown here is derived from an EMBL/GenBank/DDBJ whole genome shotgun (WGS) entry which is preliminary data.</text>
</comment>
<protein>
    <submittedName>
        <fullName evidence="2">Uncharacterized protein</fullName>
    </submittedName>
</protein>
<name>A0AAD5I6N5_ACENE</name>